<dbReference type="Proteomes" id="UP000269665">
    <property type="component" value="Unassembled WGS sequence"/>
</dbReference>
<dbReference type="AlphaFoldDB" id="A0A0H3IB75"/>
<proteinExistence type="inferred from homology"/>
<evidence type="ECO:0000313" key="4">
    <source>
        <dbReference type="EMBL" id="RKO78399.1"/>
    </source>
</evidence>
<accession>A0A0H3IB75</accession>
<dbReference type="Proteomes" id="UP000008044">
    <property type="component" value="Chromosome"/>
</dbReference>
<dbReference type="EMBL" id="PSZG01000001">
    <property type="protein sequence ID" value="RKO78399.1"/>
    <property type="molecule type" value="Genomic_DNA"/>
</dbReference>
<dbReference type="Pfam" id="PF03691">
    <property type="entry name" value="UPF0167"/>
    <property type="match status" value="1"/>
</dbReference>
<dbReference type="Proteomes" id="UP001194579">
    <property type="component" value="Unassembled WGS sequence"/>
</dbReference>
<evidence type="ECO:0000313" key="5">
    <source>
        <dbReference type="Proteomes" id="UP000008044"/>
    </source>
</evidence>
<sequence>MNTPFPSFRYHPNPLSTGSIKAADDVCLCCNQARGYVYTASCYTAHKLPEKKFCPWCIADGSAAARYDMHFSDEHPLFSEGIAVEIIEEVCSRTPGYSSWQQEIWLSCCDDACAFAGDASREELVALGAEALAVQFADFSWPLETWKNVVESYQPGGETALYRFECLHCQKVHYGIDFS</sequence>
<evidence type="ECO:0000313" key="6">
    <source>
        <dbReference type="Proteomes" id="UP000269665"/>
    </source>
</evidence>
<dbReference type="GeneID" id="45851575"/>
<keyword evidence="7" id="KW-1185">Reference proteome</keyword>
<dbReference type="InterPro" id="IPR005363">
    <property type="entry name" value="UPF0167"/>
</dbReference>
<dbReference type="KEGG" id="pec:W5S_4644"/>
<gene>
    <name evidence="2" type="ordered locus">W5S_4644</name>
    <name evidence="4" type="ORF">C5E00_17225</name>
    <name evidence="3" type="ORF">F6Q06_15325</name>
</gene>
<reference evidence="2 5" key="1">
    <citation type="journal article" date="2012" name="J. Bacteriol.">
        <title>Genome sequence of Pectobacterium sp. strain SCC3193.</title>
        <authorList>
            <person name="Koskinen J.P."/>
            <person name="Laine P."/>
            <person name="Niemi O."/>
            <person name="Nykyri J."/>
            <person name="Harjunpaa H."/>
            <person name="Auvinen P."/>
            <person name="Paulin L."/>
            <person name="Pirhonen M."/>
            <person name="Palva T."/>
            <person name="Holm L."/>
        </authorList>
    </citation>
    <scope>NUCLEOTIDE SEQUENCE [LARGE SCALE GENOMIC DNA]</scope>
    <source>
        <strain evidence="2 5">SCC3193</strain>
    </source>
</reference>
<dbReference type="RefSeq" id="WP_014702060.1">
    <property type="nucleotide sequence ID" value="NC_017845.1"/>
</dbReference>
<evidence type="ECO:0000313" key="2">
    <source>
        <dbReference type="EMBL" id="AFI92690.1"/>
    </source>
</evidence>
<evidence type="ECO:0000256" key="1">
    <source>
        <dbReference type="ARBA" id="ARBA00008525"/>
    </source>
</evidence>
<evidence type="ECO:0000313" key="3">
    <source>
        <dbReference type="EMBL" id="MBI0555845.1"/>
    </source>
</evidence>
<protein>
    <recommendedName>
        <fullName evidence="8">CbrC family protein</fullName>
    </recommendedName>
</protein>
<dbReference type="PATRIC" id="fig|1166016.3.peg.4707"/>
<evidence type="ECO:0000313" key="7">
    <source>
        <dbReference type="Proteomes" id="UP001194579"/>
    </source>
</evidence>
<dbReference type="OrthoDB" id="7065534at2"/>
<dbReference type="HOGENOM" id="CLU_108448_0_0_6"/>
<evidence type="ECO:0008006" key="8">
    <source>
        <dbReference type="Google" id="ProtNLM"/>
    </source>
</evidence>
<dbReference type="KEGG" id="ppar:A8F97_19125"/>
<reference evidence="3" key="5">
    <citation type="submission" date="2024-05" db="EMBL/GenBank/DDBJ databases">
        <title>Identification of Pectobacterium versatile causing blackleg of potato from New York State with a whole genome sequencing approach.</title>
        <authorList>
            <person name="Ma X."/>
            <person name="Swingle B."/>
        </authorList>
    </citation>
    <scope>NUCLEOTIDE SEQUENCE</scope>
    <source>
        <strain evidence="3">NY1588A</strain>
    </source>
</reference>
<organism evidence="2 5">
    <name type="scientific">Pectobacterium parmentieri</name>
    <dbReference type="NCBI Taxonomy" id="1905730"/>
    <lineage>
        <taxon>Bacteria</taxon>
        <taxon>Pseudomonadati</taxon>
        <taxon>Pseudomonadota</taxon>
        <taxon>Gammaproteobacteria</taxon>
        <taxon>Enterobacterales</taxon>
        <taxon>Pectobacteriaceae</taxon>
        <taxon>Pectobacterium</taxon>
    </lineage>
</organism>
<reference evidence="2" key="2">
    <citation type="submission" date="2012-03" db="EMBL/GenBank/DDBJ databases">
        <authorList>
            <person name="Koskinen P."/>
            <person name="Laine P."/>
            <person name="Niemi O."/>
            <person name="Nykyri J."/>
            <person name="Harjunpaa H."/>
            <person name="Auvinen P."/>
            <person name="Paulin L."/>
            <person name="Pirhonen M."/>
            <person name="Palva T."/>
            <person name="Holm L."/>
        </authorList>
    </citation>
    <scope>NUCLEOTIDE SEQUENCE</scope>
    <source>
        <strain evidence="2">SCC3193</strain>
    </source>
</reference>
<name>A0A0H3IB75_PECPM</name>
<reference evidence="4 6" key="3">
    <citation type="journal article" date="2018" name="BMC Genomics">
        <title>High genomic variability in the plant pathogenic bacterium Pectobacterium parmentieri deciphered from de novo assembled complete genomes.</title>
        <authorList>
            <person name="Zoledowska S."/>
            <person name="Motyka-Pomagruk A."/>
            <person name="Sledz W."/>
            <person name="Mengoni A."/>
            <person name="Lojkowska E."/>
        </authorList>
    </citation>
    <scope>NUCLEOTIDE SEQUENCE [LARGE SCALE GENOMIC DNA]</scope>
    <source>
        <strain evidence="4 6">IFB5626</strain>
    </source>
</reference>
<dbReference type="EMBL" id="CP003415">
    <property type="protein sequence ID" value="AFI92690.1"/>
    <property type="molecule type" value="Genomic_DNA"/>
</dbReference>
<comment type="similarity">
    <text evidence="1">Belongs to the UPF0167 family.</text>
</comment>
<reference evidence="7" key="4">
    <citation type="submission" date="2023-07" db="EMBL/GenBank/DDBJ databases">
        <title>Identification of Pectobacterium versatile causing blackleg of potato from New York State with a whole genome sequencing approach.</title>
        <authorList>
            <person name="Ma X."/>
            <person name="Swingle B."/>
        </authorList>
    </citation>
    <scope>NUCLEOTIDE SEQUENCE [LARGE SCALE GENOMIC DNA]</scope>
    <source>
        <strain evidence="7">NY1588A</strain>
    </source>
</reference>
<dbReference type="EMBL" id="WABS01000031">
    <property type="protein sequence ID" value="MBI0555845.1"/>
    <property type="molecule type" value="Genomic_DNA"/>
</dbReference>
<dbReference type="STRING" id="1905730.W5S_4644"/>
<dbReference type="eggNOG" id="COG3196">
    <property type="taxonomic scope" value="Bacteria"/>
</dbReference>
<dbReference type="OMA" id="PWCVADG"/>